<accession>A0A8B2NND0</accession>
<evidence type="ECO:0000256" key="8">
    <source>
        <dbReference type="ARBA" id="ARBA00023315"/>
    </source>
</evidence>
<feature type="transmembrane region" description="Helical" evidence="9">
    <location>
        <begin position="154"/>
        <end position="174"/>
    </location>
</feature>
<dbReference type="PROSITE" id="PS50263">
    <property type="entry name" value="CN_HYDROLASE"/>
    <property type="match status" value="1"/>
</dbReference>
<dbReference type="Gene3D" id="3.60.110.10">
    <property type="entry name" value="Carbon-nitrogen hydrolase"/>
    <property type="match status" value="1"/>
</dbReference>
<dbReference type="EC" id="2.3.1.269" evidence="9"/>
<feature type="transmembrane region" description="Helical" evidence="9">
    <location>
        <begin position="505"/>
        <end position="526"/>
    </location>
</feature>
<evidence type="ECO:0000313" key="13">
    <source>
        <dbReference type="Proteomes" id="UP000249590"/>
    </source>
</evidence>
<feature type="domain" description="CN hydrolase" evidence="11">
    <location>
        <begin position="256"/>
        <end position="507"/>
    </location>
</feature>
<keyword evidence="5 9" id="KW-0812">Transmembrane</keyword>
<gene>
    <name evidence="9 12" type="primary">lnt</name>
    <name evidence="12" type="ORF">DLJ53_30880</name>
</gene>
<dbReference type="NCBIfam" id="TIGR00546">
    <property type="entry name" value="lnt"/>
    <property type="match status" value="1"/>
</dbReference>
<dbReference type="InterPro" id="IPR045378">
    <property type="entry name" value="LNT_N"/>
</dbReference>
<keyword evidence="3 9" id="KW-1003">Cell membrane</keyword>
<evidence type="ECO:0000256" key="5">
    <source>
        <dbReference type="ARBA" id="ARBA00022692"/>
    </source>
</evidence>
<dbReference type="HAMAP" id="MF_01148">
    <property type="entry name" value="Lnt"/>
    <property type="match status" value="1"/>
</dbReference>
<sequence length="533" mass="57198">MILRPLDKARRGPGPAAPSREEGAGTSVPRLFRWASARVVAAVLCGAVLALTLPPFDILPALAAYSGLALLAAAGDACARRRIWHRAALGAAFGFGFHLAGLWWIGEAFLVDAEKFGALLPLAVVGLPLLLAPFHALAVALAGFAPRGFARRTVALCAALALTEWLRGFAFTGFPWNIPAAQISSWLPLVQPAALVGVAGLAPFAVLLGCLPALLLAREWRVSGAVLALTAVIAAYGANRLTQEAQPLDGARVRIVQPSIPQNEKWRASSRADIWTRLLDLTAEPGEDGTRPPVVVWPETALPFIYRTPSLEQYDLARALGPGRTLITGAVELERTDAGERATNSIFVINEDGERIDRYDKAHLVPFGEYLPFSGVLSWLGLDALAAGSSEFASGDPRDILQVPGLPDARPLICYEAIFAQPSGGNRPKWIVNLTNDAWFGDTPGPYQHLRLVRLRAIESGLPTVRVANTGLSGLIDPYGRVMNEILLNQLAFRDISLSESVSTLYSRVGNGPFFLIVALLLAWVASRRRFAG</sequence>
<feature type="transmembrane region" description="Helical" evidence="9">
    <location>
        <begin position="194"/>
        <end position="215"/>
    </location>
</feature>
<feature type="region of interest" description="Disordered" evidence="10">
    <location>
        <begin position="1"/>
        <end position="24"/>
    </location>
</feature>
<evidence type="ECO:0000256" key="3">
    <source>
        <dbReference type="ARBA" id="ARBA00022475"/>
    </source>
</evidence>
<dbReference type="EMBL" id="QHHQ01000010">
    <property type="protein sequence ID" value="RAH97074.1"/>
    <property type="molecule type" value="Genomic_DNA"/>
</dbReference>
<comment type="function">
    <text evidence="9">Catalyzes the phospholipid dependent N-acylation of the N-terminal cysteine of apolipoprotein, the last step in lipoprotein maturation.</text>
</comment>
<reference evidence="12 13" key="1">
    <citation type="submission" date="2018-05" db="EMBL/GenBank/DDBJ databases">
        <title>Acuticoccus sediminis sp. nov., isolated from deep-sea sediment of Indian Ocean.</title>
        <authorList>
            <person name="Liu X."/>
            <person name="Lai Q."/>
            <person name="Du Y."/>
            <person name="Sun F."/>
            <person name="Zhang X."/>
            <person name="Wang S."/>
            <person name="Shao Z."/>
        </authorList>
    </citation>
    <scope>NUCLEOTIDE SEQUENCE [LARGE SCALE GENOMIC DNA]</scope>
    <source>
        <strain evidence="12 13">PTG4-2</strain>
    </source>
</reference>
<comment type="subcellular location">
    <subcellularLocation>
        <location evidence="1 9">Cell membrane</location>
        <topology evidence="1 9">Multi-pass membrane protein</topology>
    </subcellularLocation>
</comment>
<keyword evidence="7 9" id="KW-0472">Membrane</keyword>
<feature type="transmembrane region" description="Helical" evidence="9">
    <location>
        <begin position="222"/>
        <end position="238"/>
    </location>
</feature>
<protein>
    <recommendedName>
        <fullName evidence="9">Apolipoprotein N-acyltransferase</fullName>
        <shortName evidence="9">ALP N-acyltransferase</shortName>
        <ecNumber evidence="9">2.3.1.269</ecNumber>
    </recommendedName>
</protein>
<dbReference type="GO" id="GO:0005886">
    <property type="term" value="C:plasma membrane"/>
    <property type="evidence" value="ECO:0007669"/>
    <property type="project" value="UniProtKB-SubCell"/>
</dbReference>
<feature type="transmembrane region" description="Helical" evidence="9">
    <location>
        <begin position="87"/>
        <end position="106"/>
    </location>
</feature>
<dbReference type="PANTHER" id="PTHR38686:SF1">
    <property type="entry name" value="APOLIPOPROTEIN N-ACYLTRANSFERASE"/>
    <property type="match status" value="1"/>
</dbReference>
<proteinExistence type="inferred from homology"/>
<organism evidence="12 13">
    <name type="scientific">Acuticoccus sediminis</name>
    <dbReference type="NCBI Taxonomy" id="2184697"/>
    <lineage>
        <taxon>Bacteria</taxon>
        <taxon>Pseudomonadati</taxon>
        <taxon>Pseudomonadota</taxon>
        <taxon>Alphaproteobacteria</taxon>
        <taxon>Hyphomicrobiales</taxon>
        <taxon>Amorphaceae</taxon>
        <taxon>Acuticoccus</taxon>
    </lineage>
</organism>
<dbReference type="InterPro" id="IPR004563">
    <property type="entry name" value="Apolipo_AcylTrfase"/>
</dbReference>
<keyword evidence="6 9" id="KW-1133">Transmembrane helix</keyword>
<feature type="compositionally biased region" description="Basic and acidic residues" evidence="10">
    <location>
        <begin position="1"/>
        <end position="10"/>
    </location>
</feature>
<keyword evidence="13" id="KW-1185">Reference proteome</keyword>
<dbReference type="InterPro" id="IPR036526">
    <property type="entry name" value="C-N_Hydrolase_sf"/>
</dbReference>
<feature type="transmembrane region" description="Helical" evidence="9">
    <location>
        <begin position="58"/>
        <end position="75"/>
    </location>
</feature>
<dbReference type="InterPro" id="IPR003010">
    <property type="entry name" value="C-N_Hydrolase"/>
</dbReference>
<comment type="pathway">
    <text evidence="9">Protein modification; lipoprotein biosynthesis (N-acyl transfer).</text>
</comment>
<dbReference type="UniPathway" id="UPA00666"/>
<evidence type="ECO:0000256" key="9">
    <source>
        <dbReference type="HAMAP-Rule" id="MF_01148"/>
    </source>
</evidence>
<feature type="transmembrane region" description="Helical" evidence="9">
    <location>
        <begin position="31"/>
        <end position="52"/>
    </location>
</feature>
<dbReference type="Proteomes" id="UP000249590">
    <property type="component" value="Unassembled WGS sequence"/>
</dbReference>
<dbReference type="PANTHER" id="PTHR38686">
    <property type="entry name" value="APOLIPOPROTEIN N-ACYLTRANSFERASE"/>
    <property type="match status" value="1"/>
</dbReference>
<comment type="catalytic activity">
    <reaction evidence="9">
        <text>N-terminal S-1,2-diacyl-sn-glyceryl-L-cysteinyl-[lipoprotein] + a glycerophospholipid = N-acyl-S-1,2-diacyl-sn-glyceryl-L-cysteinyl-[lipoprotein] + a 2-acyl-sn-glycero-3-phospholipid + H(+)</text>
        <dbReference type="Rhea" id="RHEA:48228"/>
        <dbReference type="Rhea" id="RHEA-COMP:14681"/>
        <dbReference type="Rhea" id="RHEA-COMP:14684"/>
        <dbReference type="ChEBI" id="CHEBI:15378"/>
        <dbReference type="ChEBI" id="CHEBI:136912"/>
        <dbReference type="ChEBI" id="CHEBI:140656"/>
        <dbReference type="ChEBI" id="CHEBI:140657"/>
        <dbReference type="ChEBI" id="CHEBI:140660"/>
        <dbReference type="EC" id="2.3.1.269"/>
    </reaction>
</comment>
<keyword evidence="12" id="KW-0449">Lipoprotein</keyword>
<feature type="transmembrane region" description="Helical" evidence="9">
    <location>
        <begin position="118"/>
        <end position="142"/>
    </location>
</feature>
<dbReference type="Pfam" id="PF20154">
    <property type="entry name" value="LNT_N"/>
    <property type="match status" value="1"/>
</dbReference>
<keyword evidence="4 9" id="KW-0808">Transferase</keyword>
<evidence type="ECO:0000256" key="2">
    <source>
        <dbReference type="ARBA" id="ARBA00010065"/>
    </source>
</evidence>
<evidence type="ECO:0000256" key="1">
    <source>
        <dbReference type="ARBA" id="ARBA00004651"/>
    </source>
</evidence>
<dbReference type="SUPFAM" id="SSF56317">
    <property type="entry name" value="Carbon-nitrogen hydrolase"/>
    <property type="match status" value="1"/>
</dbReference>
<comment type="similarity">
    <text evidence="2 9">Belongs to the CN hydrolase family. Apolipoprotein N-acyltransferase subfamily.</text>
</comment>
<evidence type="ECO:0000256" key="10">
    <source>
        <dbReference type="SAM" id="MobiDB-lite"/>
    </source>
</evidence>
<dbReference type="GO" id="GO:0042158">
    <property type="term" value="P:lipoprotein biosynthetic process"/>
    <property type="evidence" value="ECO:0007669"/>
    <property type="project" value="UniProtKB-UniRule"/>
</dbReference>
<evidence type="ECO:0000256" key="6">
    <source>
        <dbReference type="ARBA" id="ARBA00022989"/>
    </source>
</evidence>
<dbReference type="GO" id="GO:0016410">
    <property type="term" value="F:N-acyltransferase activity"/>
    <property type="evidence" value="ECO:0007669"/>
    <property type="project" value="UniProtKB-UniRule"/>
</dbReference>
<keyword evidence="8 9" id="KW-0012">Acyltransferase</keyword>
<comment type="caution">
    <text evidence="12">The sequence shown here is derived from an EMBL/GenBank/DDBJ whole genome shotgun (WGS) entry which is preliminary data.</text>
</comment>
<evidence type="ECO:0000259" key="11">
    <source>
        <dbReference type="PROSITE" id="PS50263"/>
    </source>
</evidence>
<dbReference type="CDD" id="cd07571">
    <property type="entry name" value="ALP_N-acyl_transferase"/>
    <property type="match status" value="1"/>
</dbReference>
<name>A0A8B2NND0_9HYPH</name>
<dbReference type="AlphaFoldDB" id="A0A8B2NND0"/>
<dbReference type="Pfam" id="PF00795">
    <property type="entry name" value="CN_hydrolase"/>
    <property type="match status" value="1"/>
</dbReference>
<evidence type="ECO:0000313" key="12">
    <source>
        <dbReference type="EMBL" id="RAH97074.1"/>
    </source>
</evidence>
<evidence type="ECO:0000256" key="7">
    <source>
        <dbReference type="ARBA" id="ARBA00023136"/>
    </source>
</evidence>
<evidence type="ECO:0000256" key="4">
    <source>
        <dbReference type="ARBA" id="ARBA00022679"/>
    </source>
</evidence>